<organism evidence="2">
    <name type="scientific">Anopheles sinensis</name>
    <name type="common">Mosquito</name>
    <dbReference type="NCBI Taxonomy" id="74873"/>
    <lineage>
        <taxon>Eukaryota</taxon>
        <taxon>Metazoa</taxon>
        <taxon>Ecdysozoa</taxon>
        <taxon>Arthropoda</taxon>
        <taxon>Hexapoda</taxon>
        <taxon>Insecta</taxon>
        <taxon>Pterygota</taxon>
        <taxon>Neoptera</taxon>
        <taxon>Endopterygota</taxon>
        <taxon>Diptera</taxon>
        <taxon>Nematocera</taxon>
        <taxon>Culicoidea</taxon>
        <taxon>Culicidae</taxon>
        <taxon>Anophelinae</taxon>
        <taxon>Anopheles</taxon>
    </lineage>
</organism>
<protein>
    <submittedName>
        <fullName evidence="2 3">Dwil\GK23622-PA-like protein</fullName>
    </submittedName>
</protein>
<dbReference type="EMBL" id="KE524854">
    <property type="protein sequence ID" value="KFB37777.1"/>
    <property type="molecule type" value="Genomic_DNA"/>
</dbReference>
<sequence>MDATSIITQVSRDDEQQLNSSYPNEKGKPWKADPRGGAKTAQLWRASSSGFHGFYTSEI</sequence>
<proteinExistence type="predicted"/>
<accession>A0A084VII3</accession>
<evidence type="ECO:0000313" key="4">
    <source>
        <dbReference type="Proteomes" id="UP000030765"/>
    </source>
</evidence>
<gene>
    <name evidence="2" type="ORF">ZHAS_00005094</name>
</gene>
<dbReference type="EMBL" id="ATLV01013358">
    <property type="status" value="NOT_ANNOTATED_CDS"/>
    <property type="molecule type" value="Genomic_DNA"/>
</dbReference>
<evidence type="ECO:0000313" key="3">
    <source>
        <dbReference type="EnsemblMetazoa" id="ASIC005094-PA"/>
    </source>
</evidence>
<dbReference type="AlphaFoldDB" id="A0A084VII3"/>
<dbReference type="EnsemblMetazoa" id="ASIC005094-RA">
    <property type="protein sequence ID" value="ASIC005094-PA"/>
    <property type="gene ID" value="ASIC005094"/>
</dbReference>
<dbReference type="OrthoDB" id="8063076at2759"/>
<dbReference type="Proteomes" id="UP000030765">
    <property type="component" value="Unassembled WGS sequence"/>
</dbReference>
<reference evidence="3" key="2">
    <citation type="submission" date="2020-05" db="UniProtKB">
        <authorList>
            <consortium name="EnsemblMetazoa"/>
        </authorList>
    </citation>
    <scope>IDENTIFICATION</scope>
</reference>
<dbReference type="VEuPathDB" id="VectorBase:ASIC005094"/>
<feature type="compositionally biased region" description="Polar residues" evidence="1">
    <location>
        <begin position="1"/>
        <end position="10"/>
    </location>
</feature>
<evidence type="ECO:0000256" key="1">
    <source>
        <dbReference type="SAM" id="MobiDB-lite"/>
    </source>
</evidence>
<feature type="compositionally biased region" description="Basic and acidic residues" evidence="1">
    <location>
        <begin position="25"/>
        <end position="36"/>
    </location>
</feature>
<name>A0A084VII3_ANOSI</name>
<reference evidence="2 4" key="1">
    <citation type="journal article" date="2014" name="BMC Genomics">
        <title>Genome sequence of Anopheles sinensis provides insight into genetics basis of mosquito competence for malaria parasites.</title>
        <authorList>
            <person name="Zhou D."/>
            <person name="Zhang D."/>
            <person name="Ding G."/>
            <person name="Shi L."/>
            <person name="Hou Q."/>
            <person name="Ye Y."/>
            <person name="Xu Y."/>
            <person name="Zhou H."/>
            <person name="Xiong C."/>
            <person name="Li S."/>
            <person name="Yu J."/>
            <person name="Hong S."/>
            <person name="Yu X."/>
            <person name="Zou P."/>
            <person name="Chen C."/>
            <person name="Chang X."/>
            <person name="Wang W."/>
            <person name="Lv Y."/>
            <person name="Sun Y."/>
            <person name="Ma L."/>
            <person name="Shen B."/>
            <person name="Zhu C."/>
        </authorList>
    </citation>
    <scope>NUCLEOTIDE SEQUENCE [LARGE SCALE GENOMIC DNA]</scope>
</reference>
<feature type="region of interest" description="Disordered" evidence="1">
    <location>
        <begin position="1"/>
        <end position="39"/>
    </location>
</feature>
<keyword evidence="4" id="KW-1185">Reference proteome</keyword>
<evidence type="ECO:0000313" key="2">
    <source>
        <dbReference type="EMBL" id="KFB37777.1"/>
    </source>
</evidence>